<dbReference type="PANTHER" id="PTHR10104">
    <property type="entry name" value="STATHMIN"/>
    <property type="match status" value="1"/>
</dbReference>
<dbReference type="InterPro" id="IPR036002">
    <property type="entry name" value="Stathmin_sf"/>
</dbReference>
<reference evidence="3" key="2">
    <citation type="submission" date="2021-01" db="UniProtKB">
        <authorList>
            <consortium name="EnsemblMetazoa"/>
        </authorList>
    </citation>
    <scope>IDENTIFICATION</scope>
</reference>
<dbReference type="GO" id="GO:0043005">
    <property type="term" value="C:neuron projection"/>
    <property type="evidence" value="ECO:0000318"/>
    <property type="project" value="GO_Central"/>
</dbReference>
<feature type="region of interest" description="Disordered" evidence="2">
    <location>
        <begin position="18"/>
        <end position="56"/>
    </location>
</feature>
<accession>A0A7M7TGK9</accession>
<evidence type="ECO:0000256" key="2">
    <source>
        <dbReference type="SAM" id="MobiDB-lite"/>
    </source>
</evidence>
<dbReference type="GO" id="GO:0005737">
    <property type="term" value="C:cytoplasm"/>
    <property type="evidence" value="ECO:0000318"/>
    <property type="project" value="GO_Central"/>
</dbReference>
<dbReference type="InterPro" id="IPR000956">
    <property type="entry name" value="Stathmin_fam"/>
</dbReference>
<dbReference type="GO" id="GO:0031110">
    <property type="term" value="P:regulation of microtubule polymerization or depolymerization"/>
    <property type="evidence" value="ECO:0000318"/>
    <property type="project" value="GO_Central"/>
</dbReference>
<dbReference type="OrthoDB" id="5986631at2759"/>
<dbReference type="EnsemblMetazoa" id="XM_779549">
    <property type="protein sequence ID" value="XP_784642"/>
    <property type="gene ID" value="LOC579431"/>
</dbReference>
<dbReference type="AlphaFoldDB" id="A0A7M7TGK9"/>
<dbReference type="SUPFAM" id="SSF101494">
    <property type="entry name" value="Stathmin"/>
    <property type="match status" value="1"/>
</dbReference>
<dbReference type="PROSITE" id="PS51663">
    <property type="entry name" value="STATHMIN_3"/>
    <property type="match status" value="1"/>
</dbReference>
<name>A0A7M7TGK9_STRPU</name>
<dbReference type="GO" id="GO:0031175">
    <property type="term" value="P:neuron projection development"/>
    <property type="evidence" value="ECO:0000318"/>
    <property type="project" value="GO_Central"/>
</dbReference>
<evidence type="ECO:0000313" key="3">
    <source>
        <dbReference type="EnsemblMetazoa" id="XP_784642"/>
    </source>
</evidence>
<dbReference type="KEGG" id="spu:579431"/>
<dbReference type="PANTHER" id="PTHR10104:SF1">
    <property type="entry name" value="STATHMIN, ISOFORM D"/>
    <property type="match status" value="1"/>
</dbReference>
<comment type="similarity">
    <text evidence="1">Belongs to the stathmin family.</text>
</comment>
<dbReference type="OMA" id="CNFMKSA"/>
<keyword evidence="4" id="KW-1185">Reference proteome</keyword>
<protein>
    <recommendedName>
        <fullName evidence="1">Stathmin</fullName>
    </recommendedName>
</protein>
<dbReference type="RefSeq" id="XP_784642.2">
    <property type="nucleotide sequence ID" value="XM_779549.5"/>
</dbReference>
<dbReference type="Pfam" id="PF00836">
    <property type="entry name" value="Stathmin"/>
    <property type="match status" value="1"/>
</dbReference>
<feature type="compositionally biased region" description="Basic and acidic residues" evidence="2">
    <location>
        <begin position="18"/>
        <end position="27"/>
    </location>
</feature>
<evidence type="ECO:0000313" key="4">
    <source>
        <dbReference type="Proteomes" id="UP000007110"/>
    </source>
</evidence>
<dbReference type="InParanoid" id="A0A7M7TGK9"/>
<reference evidence="4" key="1">
    <citation type="submission" date="2015-02" db="EMBL/GenBank/DDBJ databases">
        <title>Genome sequencing for Strongylocentrotus purpuratus.</title>
        <authorList>
            <person name="Murali S."/>
            <person name="Liu Y."/>
            <person name="Vee V."/>
            <person name="English A."/>
            <person name="Wang M."/>
            <person name="Skinner E."/>
            <person name="Han Y."/>
            <person name="Muzny D.M."/>
            <person name="Worley K.C."/>
            <person name="Gibbs R.A."/>
        </authorList>
    </citation>
    <scope>NUCLEOTIDE SEQUENCE</scope>
</reference>
<dbReference type="GO" id="GO:0015631">
    <property type="term" value="F:tubulin binding"/>
    <property type="evidence" value="ECO:0000318"/>
    <property type="project" value="GO_Central"/>
</dbReference>
<sequence>MPSEVKTPGGMAFECILDENKKPDTSKRPATPPKSKSTTSLDEINAKLQEAERRRRSVETQMLEKLAEENARILEAQAKVAEKNNNFKMEAKKQYVEKMTKVEINQQAQQEAFNLKLQEKKNHIKVVQERNMRKKEIGDGGDAEEKQ</sequence>
<dbReference type="GO" id="GO:0007019">
    <property type="term" value="P:microtubule depolymerization"/>
    <property type="evidence" value="ECO:0000318"/>
    <property type="project" value="GO_Central"/>
</dbReference>
<proteinExistence type="inferred from homology"/>
<organism evidence="3 4">
    <name type="scientific">Strongylocentrotus purpuratus</name>
    <name type="common">Purple sea urchin</name>
    <dbReference type="NCBI Taxonomy" id="7668"/>
    <lineage>
        <taxon>Eukaryota</taxon>
        <taxon>Metazoa</taxon>
        <taxon>Echinodermata</taxon>
        <taxon>Eleutherozoa</taxon>
        <taxon>Echinozoa</taxon>
        <taxon>Echinoidea</taxon>
        <taxon>Euechinoidea</taxon>
        <taxon>Echinacea</taxon>
        <taxon>Camarodonta</taxon>
        <taxon>Echinidea</taxon>
        <taxon>Strongylocentrotidae</taxon>
        <taxon>Strongylocentrotus</taxon>
    </lineage>
</organism>
<evidence type="ECO:0000256" key="1">
    <source>
        <dbReference type="RuleBase" id="RU004388"/>
    </source>
</evidence>
<dbReference type="Proteomes" id="UP000007110">
    <property type="component" value="Unassembled WGS sequence"/>
</dbReference>
<dbReference type="Gene3D" id="6.10.280.30">
    <property type="match status" value="1"/>
</dbReference>
<dbReference type="FunCoup" id="A0A7M7TGK9">
    <property type="interactions" value="1185"/>
</dbReference>
<dbReference type="PRINTS" id="PR00345">
    <property type="entry name" value="STATHMIN"/>
</dbReference>
<feature type="region of interest" description="Disordered" evidence="2">
    <location>
        <begin position="126"/>
        <end position="147"/>
    </location>
</feature>
<dbReference type="GeneID" id="579431"/>